<dbReference type="OrthoDB" id="9796770at2"/>
<keyword evidence="6 8" id="KW-0645">Protease</keyword>
<comment type="catalytic activity">
    <reaction evidence="1 8 10">
        <text>Release of N-terminal proline from a peptide.</text>
        <dbReference type="EC" id="3.4.11.5"/>
    </reaction>
</comment>
<comment type="similarity">
    <text evidence="3 8 10">Belongs to the peptidase S33 family.</text>
</comment>
<evidence type="ECO:0000256" key="7">
    <source>
        <dbReference type="ARBA" id="ARBA00022801"/>
    </source>
</evidence>
<evidence type="ECO:0000256" key="6">
    <source>
        <dbReference type="ARBA" id="ARBA00022670"/>
    </source>
</evidence>
<dbReference type="Gene3D" id="3.40.50.1820">
    <property type="entry name" value="alpha/beta hydrolase"/>
    <property type="match status" value="1"/>
</dbReference>
<feature type="domain" description="AB hydrolase-1" evidence="11">
    <location>
        <begin position="54"/>
        <end position="315"/>
    </location>
</feature>
<feature type="active site" evidence="9">
    <location>
        <position position="282"/>
    </location>
</feature>
<comment type="caution">
    <text evidence="12">The sequence shown here is derived from an EMBL/GenBank/DDBJ whole genome shotgun (WGS) entry which is preliminary data.</text>
</comment>
<dbReference type="InterPro" id="IPR005944">
    <property type="entry name" value="Pro_iminopeptidase"/>
</dbReference>
<dbReference type="EC" id="3.4.11.5" evidence="8 10"/>
<protein>
    <recommendedName>
        <fullName evidence="8 10">Proline iminopeptidase</fullName>
        <shortName evidence="8">PIP</shortName>
        <ecNumber evidence="8 10">3.4.11.5</ecNumber>
    </recommendedName>
    <alternativeName>
        <fullName evidence="8">Prolyl aminopeptidase</fullName>
    </alternativeName>
</protein>
<reference evidence="12 13" key="1">
    <citation type="submission" date="2017-07" db="EMBL/GenBank/DDBJ databases">
        <title>Amycolatopsis alba DSM 44262 Genome sequencing and assembly.</title>
        <authorList>
            <person name="Kaur N."/>
            <person name="Mayilraj S."/>
        </authorList>
    </citation>
    <scope>NUCLEOTIDE SEQUENCE [LARGE SCALE GENOMIC DNA]</scope>
    <source>
        <strain evidence="12 13">DSM 44262</strain>
    </source>
</reference>
<evidence type="ECO:0000259" key="11">
    <source>
        <dbReference type="Pfam" id="PF00561"/>
    </source>
</evidence>
<dbReference type="InterPro" id="IPR002410">
    <property type="entry name" value="Peptidase_S33"/>
</dbReference>
<evidence type="ECO:0000256" key="4">
    <source>
        <dbReference type="ARBA" id="ARBA00022438"/>
    </source>
</evidence>
<organism evidence="12 13">
    <name type="scientific">Amycolatopsis alba DSM 44262</name>
    <dbReference type="NCBI Taxonomy" id="1125972"/>
    <lineage>
        <taxon>Bacteria</taxon>
        <taxon>Bacillati</taxon>
        <taxon>Actinomycetota</taxon>
        <taxon>Actinomycetes</taxon>
        <taxon>Pseudonocardiales</taxon>
        <taxon>Pseudonocardiaceae</taxon>
        <taxon>Amycolatopsis</taxon>
    </lineage>
</organism>
<sequence>MTALLYFWRVWEDENVTRLYPEIEPHDHGMLDVGDGHLVYWEVCGNPDGKPAVTLHGGPGTGCSTGLRRYFDPAKYRVVLFDQRGCGRSTPHAGEPEADLSANTTDHLVADMERLREHLGIEKWLLFGGSWGSVLALVYAERHPGRVSEMVLMGLATGRRSETDLLTRGLGGVFPEAWAKFRDGVPEADRDGDLAAAYLKLLMDPDPAVHAKAAADWCDWEDAIIPTSPPYKSFETPKFRLAFARLVTHYWSQGSFLDEGVVLREAKTLAHIPAVLAEGCLDLSNLIGTPWELAHAWPGSELVVIDEVGHSTQDEPMREVLIGATDRFAS</sequence>
<dbReference type="GO" id="GO:0004177">
    <property type="term" value="F:aminopeptidase activity"/>
    <property type="evidence" value="ECO:0007669"/>
    <property type="project" value="UniProtKB-UniRule"/>
</dbReference>
<dbReference type="PRINTS" id="PR00111">
    <property type="entry name" value="ABHYDROLASE"/>
</dbReference>
<evidence type="ECO:0000313" key="13">
    <source>
        <dbReference type="Proteomes" id="UP000215563"/>
    </source>
</evidence>
<dbReference type="InterPro" id="IPR000073">
    <property type="entry name" value="AB_hydrolase_1"/>
</dbReference>
<dbReference type="EMBL" id="NMQU01000013">
    <property type="protein sequence ID" value="OXM54371.1"/>
    <property type="molecule type" value="Genomic_DNA"/>
</dbReference>
<accession>A0A229S6J0</accession>
<dbReference type="GO" id="GO:0005737">
    <property type="term" value="C:cytoplasm"/>
    <property type="evidence" value="ECO:0007669"/>
    <property type="project" value="UniProtKB-SubCell"/>
</dbReference>
<comment type="subcellular location">
    <subcellularLocation>
        <location evidence="2 8">Cytoplasm</location>
    </subcellularLocation>
</comment>
<dbReference type="SUPFAM" id="SSF53474">
    <property type="entry name" value="alpha/beta-Hydrolases"/>
    <property type="match status" value="1"/>
</dbReference>
<dbReference type="GO" id="GO:0006508">
    <property type="term" value="P:proteolysis"/>
    <property type="evidence" value="ECO:0007669"/>
    <property type="project" value="UniProtKB-KW"/>
</dbReference>
<evidence type="ECO:0000256" key="1">
    <source>
        <dbReference type="ARBA" id="ARBA00001585"/>
    </source>
</evidence>
<feature type="active site" description="Proton donor" evidence="9">
    <location>
        <position position="310"/>
    </location>
</feature>
<evidence type="ECO:0000256" key="9">
    <source>
        <dbReference type="PIRSR" id="PIRSR006431-1"/>
    </source>
</evidence>
<evidence type="ECO:0000256" key="8">
    <source>
        <dbReference type="PIRNR" id="PIRNR006431"/>
    </source>
</evidence>
<evidence type="ECO:0000256" key="3">
    <source>
        <dbReference type="ARBA" id="ARBA00010088"/>
    </source>
</evidence>
<keyword evidence="4 8" id="KW-0031">Aminopeptidase</keyword>
<dbReference type="PRINTS" id="PR00793">
    <property type="entry name" value="PROAMNOPTASE"/>
</dbReference>
<name>A0A229S6J0_AMYAL</name>
<proteinExistence type="inferred from homology"/>
<evidence type="ECO:0000256" key="5">
    <source>
        <dbReference type="ARBA" id="ARBA00022490"/>
    </source>
</evidence>
<evidence type="ECO:0000256" key="10">
    <source>
        <dbReference type="RuleBase" id="RU003421"/>
    </source>
</evidence>
<keyword evidence="7 8" id="KW-0378">Hydrolase</keyword>
<dbReference type="PIRSF" id="PIRSF006431">
    <property type="entry name" value="Pept_S33"/>
    <property type="match status" value="1"/>
</dbReference>
<dbReference type="NCBIfam" id="TIGR01249">
    <property type="entry name" value="pro_imino_pep_1"/>
    <property type="match status" value="1"/>
</dbReference>
<keyword evidence="5 8" id="KW-0963">Cytoplasm</keyword>
<gene>
    <name evidence="12" type="primary">pip</name>
    <name evidence="12" type="ORF">CFP75_04685</name>
</gene>
<dbReference type="PANTHER" id="PTHR43722:SF1">
    <property type="entry name" value="PROLINE IMINOPEPTIDASE"/>
    <property type="match status" value="1"/>
</dbReference>
<dbReference type="InterPro" id="IPR029058">
    <property type="entry name" value="AB_hydrolase_fold"/>
</dbReference>
<evidence type="ECO:0000256" key="2">
    <source>
        <dbReference type="ARBA" id="ARBA00004496"/>
    </source>
</evidence>
<evidence type="ECO:0000313" key="12">
    <source>
        <dbReference type="EMBL" id="OXM54371.1"/>
    </source>
</evidence>
<dbReference type="Proteomes" id="UP000215563">
    <property type="component" value="Unassembled WGS sequence"/>
</dbReference>
<dbReference type="Pfam" id="PF00561">
    <property type="entry name" value="Abhydrolase_1"/>
    <property type="match status" value="1"/>
</dbReference>
<dbReference type="PANTHER" id="PTHR43722">
    <property type="entry name" value="PROLINE IMINOPEPTIDASE"/>
    <property type="match status" value="1"/>
</dbReference>
<dbReference type="AlphaFoldDB" id="A0A229S6J0"/>
<keyword evidence="13" id="KW-1185">Reference proteome</keyword>
<feature type="active site" description="Nucleophile" evidence="9">
    <location>
        <position position="130"/>
    </location>
</feature>